<dbReference type="PANTHER" id="PTHR46932">
    <property type="entry name" value="HEAVY METAL-ASSOCIATED ISOPRENYLATED PLANT PROTEIN 47"/>
    <property type="match status" value="1"/>
</dbReference>
<reference evidence="2" key="1">
    <citation type="submission" date="2025-08" db="UniProtKB">
        <authorList>
            <consortium name="RefSeq"/>
        </authorList>
    </citation>
    <scope>IDENTIFICATION</scope>
</reference>
<dbReference type="PANTHER" id="PTHR46932:SF12">
    <property type="entry name" value="HEAVY METAL-ASSOCIATED ISOPRENYLATED PLANT PROTEIN 47"/>
    <property type="match status" value="1"/>
</dbReference>
<dbReference type="Gene3D" id="3.30.70.100">
    <property type="match status" value="1"/>
</dbReference>
<dbReference type="Proteomes" id="UP000189703">
    <property type="component" value="Unplaced"/>
</dbReference>
<dbReference type="InterPro" id="IPR036163">
    <property type="entry name" value="HMA_dom_sf"/>
</dbReference>
<keyword evidence="1" id="KW-1185">Reference proteome</keyword>
<dbReference type="RefSeq" id="XP_010260985.1">
    <property type="nucleotide sequence ID" value="XM_010262683.1"/>
</dbReference>
<dbReference type="SUPFAM" id="SSF55008">
    <property type="entry name" value="HMA, heavy metal-associated domain"/>
    <property type="match status" value="1"/>
</dbReference>
<dbReference type="GO" id="GO:0046872">
    <property type="term" value="F:metal ion binding"/>
    <property type="evidence" value="ECO:0007669"/>
    <property type="project" value="InterPro"/>
</dbReference>
<dbReference type="eggNOG" id="KOG0017">
    <property type="taxonomic scope" value="Eukaryota"/>
</dbReference>
<dbReference type="AlphaFoldDB" id="A0A1U8AG96"/>
<sequence length="204" mass="22615">MKQKITIKVDMHCDDCRHKAMRIAAAACGVTSVALDDSKDKMVVVGEDVDTTCLTNILRKKVGYAILEKIEEDKKKEDEKKDEEECIVVGCPPGCYCIICIKKKAEEKKKESEDGKNGKDDKKTPIHVRYIYPPGCPPGFPTEYPPPGCPPGCRCIICVSKIQCPQPQPLTPQVICPYNRCPRGYCNCYVQVAVNDSPSPCSVM</sequence>
<dbReference type="OrthoDB" id="692882at2759"/>
<accession>A0A1U8AG96</accession>
<protein>
    <submittedName>
        <fullName evidence="2">Protein PYRICULARIA ORYZAE RESISTANCE 21-like</fullName>
    </submittedName>
</protein>
<evidence type="ECO:0000313" key="1">
    <source>
        <dbReference type="Proteomes" id="UP000189703"/>
    </source>
</evidence>
<organism evidence="1 2">
    <name type="scientific">Nelumbo nucifera</name>
    <name type="common">Sacred lotus</name>
    <dbReference type="NCBI Taxonomy" id="4432"/>
    <lineage>
        <taxon>Eukaryota</taxon>
        <taxon>Viridiplantae</taxon>
        <taxon>Streptophyta</taxon>
        <taxon>Embryophyta</taxon>
        <taxon>Tracheophyta</taxon>
        <taxon>Spermatophyta</taxon>
        <taxon>Magnoliopsida</taxon>
        <taxon>Proteales</taxon>
        <taxon>Nelumbonaceae</taxon>
        <taxon>Nelumbo</taxon>
    </lineage>
</organism>
<gene>
    <name evidence="2" type="primary">LOC104599930</name>
</gene>
<evidence type="ECO:0000313" key="2">
    <source>
        <dbReference type="RefSeq" id="XP_010260985.1"/>
    </source>
</evidence>
<dbReference type="GeneID" id="104599930"/>
<dbReference type="PROSITE" id="PS50846">
    <property type="entry name" value="HMA_2"/>
    <property type="match status" value="1"/>
</dbReference>
<dbReference type="InterPro" id="IPR042885">
    <property type="entry name" value="HIPP47/16"/>
</dbReference>
<dbReference type="KEGG" id="nnu:104599930"/>
<name>A0A1U8AG96_NELNU</name>
<dbReference type="InterPro" id="IPR006121">
    <property type="entry name" value="HMA_dom"/>
</dbReference>
<proteinExistence type="predicted"/>